<proteinExistence type="predicted"/>
<name>A0ABP1JA13_9EUKA</name>
<comment type="caution">
    <text evidence="1">The sequence shown here is derived from an EMBL/GenBank/DDBJ whole genome shotgun (WGS) entry which is preliminary data.</text>
</comment>
<protein>
    <submittedName>
        <fullName evidence="1">Hypothetical_protein</fullName>
    </submittedName>
</protein>
<keyword evidence="2" id="KW-1185">Reference proteome</keyword>
<reference evidence="1 2" key="1">
    <citation type="submission" date="2024-07" db="EMBL/GenBank/DDBJ databases">
        <authorList>
            <person name="Akdeniz Z."/>
        </authorList>
    </citation>
    <scope>NUCLEOTIDE SEQUENCE [LARGE SCALE GENOMIC DNA]</scope>
</reference>
<evidence type="ECO:0000313" key="2">
    <source>
        <dbReference type="Proteomes" id="UP001642409"/>
    </source>
</evidence>
<evidence type="ECO:0000313" key="1">
    <source>
        <dbReference type="EMBL" id="CAL6033430.1"/>
    </source>
</evidence>
<gene>
    <name evidence="1" type="ORF">HINF_LOCUS34965</name>
</gene>
<dbReference type="Proteomes" id="UP001642409">
    <property type="component" value="Unassembled WGS sequence"/>
</dbReference>
<sequence length="138" mass="15265">MCYYIITYDLIILNCFEVLCIQKIAAFPVYSALSLASSPRICTGTGTATSRRTCGSGTASQKLQLCIQLPLILTVGLGCKISFNSYQQVFKKRSRRSRYKQAKSTQSSHTISSISCAHNHTLTQPQKLVANNTFSIRC</sequence>
<dbReference type="EMBL" id="CAXDID020000125">
    <property type="protein sequence ID" value="CAL6033430.1"/>
    <property type="molecule type" value="Genomic_DNA"/>
</dbReference>
<organism evidence="1 2">
    <name type="scientific">Hexamita inflata</name>
    <dbReference type="NCBI Taxonomy" id="28002"/>
    <lineage>
        <taxon>Eukaryota</taxon>
        <taxon>Metamonada</taxon>
        <taxon>Diplomonadida</taxon>
        <taxon>Hexamitidae</taxon>
        <taxon>Hexamitinae</taxon>
        <taxon>Hexamita</taxon>
    </lineage>
</organism>
<accession>A0ABP1JA13</accession>